<evidence type="ECO:0000313" key="1">
    <source>
        <dbReference type="EMBL" id="JAE09655.1"/>
    </source>
</evidence>
<reference evidence="1" key="1">
    <citation type="submission" date="2014-09" db="EMBL/GenBank/DDBJ databases">
        <authorList>
            <person name="Magalhaes I.L.F."/>
            <person name="Oliveira U."/>
            <person name="Santos F.R."/>
            <person name="Vidigal T.H.D.A."/>
            <person name="Brescovit A.D."/>
            <person name="Santos A.J."/>
        </authorList>
    </citation>
    <scope>NUCLEOTIDE SEQUENCE</scope>
    <source>
        <tissue evidence="1">Shoot tissue taken approximately 20 cm above the soil surface</tissue>
    </source>
</reference>
<proteinExistence type="predicted"/>
<reference evidence="1" key="2">
    <citation type="journal article" date="2015" name="Data Brief">
        <title>Shoot transcriptome of the giant reed, Arundo donax.</title>
        <authorList>
            <person name="Barrero R.A."/>
            <person name="Guerrero F.D."/>
            <person name="Moolhuijzen P."/>
            <person name="Goolsby J.A."/>
            <person name="Tidwell J."/>
            <person name="Bellgard S.E."/>
            <person name="Bellgard M.I."/>
        </authorList>
    </citation>
    <scope>NUCLEOTIDE SEQUENCE</scope>
    <source>
        <tissue evidence="1">Shoot tissue taken approximately 20 cm above the soil surface</tissue>
    </source>
</reference>
<dbReference type="AlphaFoldDB" id="A0A0A9F9G8"/>
<protein>
    <submittedName>
        <fullName evidence="1">Uncharacterized protein</fullName>
    </submittedName>
</protein>
<sequence length="71" mass="8566">MELRSFFVQDFVFHSDISIQKGYTYKARSCNTILKNWCRLLQDRNTCSFLYSKNSSVFECRLLSHFYDFES</sequence>
<name>A0A0A9F9G8_ARUDO</name>
<accession>A0A0A9F9G8</accession>
<organism evidence="1">
    <name type="scientific">Arundo donax</name>
    <name type="common">Giant reed</name>
    <name type="synonym">Donax arundinaceus</name>
    <dbReference type="NCBI Taxonomy" id="35708"/>
    <lineage>
        <taxon>Eukaryota</taxon>
        <taxon>Viridiplantae</taxon>
        <taxon>Streptophyta</taxon>
        <taxon>Embryophyta</taxon>
        <taxon>Tracheophyta</taxon>
        <taxon>Spermatophyta</taxon>
        <taxon>Magnoliopsida</taxon>
        <taxon>Liliopsida</taxon>
        <taxon>Poales</taxon>
        <taxon>Poaceae</taxon>
        <taxon>PACMAD clade</taxon>
        <taxon>Arundinoideae</taxon>
        <taxon>Arundineae</taxon>
        <taxon>Arundo</taxon>
    </lineage>
</organism>
<dbReference type="EMBL" id="GBRH01188241">
    <property type="protein sequence ID" value="JAE09655.1"/>
    <property type="molecule type" value="Transcribed_RNA"/>
</dbReference>